<evidence type="ECO:0000313" key="8">
    <source>
        <dbReference type="Proteomes" id="UP000004671"/>
    </source>
</evidence>
<dbReference type="Proteomes" id="UP000183868">
    <property type="component" value="Chromosome"/>
</dbReference>
<reference evidence="6 9" key="2">
    <citation type="submission" date="2016-11" db="EMBL/GenBank/DDBJ databases">
        <title>Genomic analysis of Caldithrix abyssi and proposal of a novel bacterial phylum Caldithrichaeota.</title>
        <authorList>
            <person name="Kublanov I."/>
            <person name="Sigalova O."/>
            <person name="Gavrilov S."/>
            <person name="Lebedinsky A."/>
            <person name="Ivanova N."/>
            <person name="Daum C."/>
            <person name="Reddy T."/>
            <person name="Klenk H.P."/>
            <person name="Goker M."/>
            <person name="Reva O."/>
            <person name="Miroshnichenko M."/>
            <person name="Kyprides N."/>
            <person name="Woyke T."/>
            <person name="Gelfand M."/>
        </authorList>
    </citation>
    <scope>NUCLEOTIDE SEQUENCE [LARGE SCALE GENOMIC DNA]</scope>
    <source>
        <strain evidence="6 9">LF13</strain>
    </source>
</reference>
<dbReference type="Pfam" id="PF01578">
    <property type="entry name" value="Cytochrom_C_asm"/>
    <property type="match status" value="1"/>
</dbReference>
<dbReference type="GO" id="GO:0015232">
    <property type="term" value="F:heme transmembrane transporter activity"/>
    <property type="evidence" value="ECO:0007669"/>
    <property type="project" value="InterPro"/>
</dbReference>
<feature type="transmembrane region" description="Helical" evidence="3">
    <location>
        <begin position="118"/>
        <end position="135"/>
    </location>
</feature>
<dbReference type="EMBL" id="CM001402">
    <property type="protein sequence ID" value="EHO41961.1"/>
    <property type="molecule type" value="Genomic_DNA"/>
</dbReference>
<evidence type="ECO:0000259" key="5">
    <source>
        <dbReference type="Pfam" id="PF16327"/>
    </source>
</evidence>
<keyword evidence="3" id="KW-1133">Transmembrane helix</keyword>
<organism evidence="7 8">
    <name type="scientific">Caldithrix abyssi DSM 13497</name>
    <dbReference type="NCBI Taxonomy" id="880073"/>
    <lineage>
        <taxon>Bacteria</taxon>
        <taxon>Pseudomonadati</taxon>
        <taxon>Calditrichota</taxon>
        <taxon>Calditrichia</taxon>
        <taxon>Calditrichales</taxon>
        <taxon>Calditrichaceae</taxon>
        <taxon>Caldithrix</taxon>
    </lineage>
</organism>
<dbReference type="KEGG" id="caby:Cabys_1154"/>
<feature type="domain" description="Cytochrome c assembly protein" evidence="4">
    <location>
        <begin position="88"/>
        <end position="297"/>
    </location>
</feature>
<feature type="transmembrane region" description="Helical" evidence="3">
    <location>
        <begin position="354"/>
        <end position="373"/>
    </location>
</feature>
<dbReference type="GO" id="GO:0017004">
    <property type="term" value="P:cytochrome complex assembly"/>
    <property type="evidence" value="ECO:0007669"/>
    <property type="project" value="UniProtKB-KW"/>
</dbReference>
<dbReference type="STRING" id="880073.Cabys_1154"/>
<evidence type="ECO:0000313" key="6">
    <source>
        <dbReference type="EMBL" id="APF17903.1"/>
    </source>
</evidence>
<proteinExistence type="inferred from homology"/>
<dbReference type="InterPro" id="IPR002541">
    <property type="entry name" value="Cyt_c_assembly"/>
</dbReference>
<feature type="transmembrane region" description="Helical" evidence="3">
    <location>
        <begin position="210"/>
        <end position="231"/>
    </location>
</feature>
<feature type="transmembrane region" description="Helical" evidence="3">
    <location>
        <begin position="313"/>
        <end position="334"/>
    </location>
</feature>
<name>H1XY34_CALAY</name>
<evidence type="ECO:0000256" key="3">
    <source>
        <dbReference type="SAM" id="Phobius"/>
    </source>
</evidence>
<evidence type="ECO:0000313" key="9">
    <source>
        <dbReference type="Proteomes" id="UP000183868"/>
    </source>
</evidence>
<reference evidence="7 8" key="1">
    <citation type="submission" date="2011-09" db="EMBL/GenBank/DDBJ databases">
        <title>The permanent draft genome of Caldithrix abyssi DSM 13497.</title>
        <authorList>
            <consortium name="US DOE Joint Genome Institute (JGI-PGF)"/>
            <person name="Lucas S."/>
            <person name="Han J."/>
            <person name="Lapidus A."/>
            <person name="Bruce D."/>
            <person name="Goodwin L."/>
            <person name="Pitluck S."/>
            <person name="Peters L."/>
            <person name="Kyrpides N."/>
            <person name="Mavromatis K."/>
            <person name="Ivanova N."/>
            <person name="Mikhailova N."/>
            <person name="Chertkov O."/>
            <person name="Detter J.C."/>
            <person name="Tapia R."/>
            <person name="Han C."/>
            <person name="Land M."/>
            <person name="Hauser L."/>
            <person name="Markowitz V."/>
            <person name="Cheng J.-F."/>
            <person name="Hugenholtz P."/>
            <person name="Woyke T."/>
            <person name="Wu D."/>
            <person name="Spring S."/>
            <person name="Brambilla E."/>
            <person name="Klenk H.-P."/>
            <person name="Eisen J.A."/>
        </authorList>
    </citation>
    <scope>NUCLEOTIDE SEQUENCE [LARGE SCALE GENOMIC DNA]</scope>
    <source>
        <strain evidence="7 8">DSM 13497</strain>
    </source>
</reference>
<keyword evidence="8" id="KW-1185">Reference proteome</keyword>
<comment type="similarity">
    <text evidence="1">Belongs to the CcmF/CycK/Ccl1/NrfE/CcsA family.</text>
</comment>
<dbReference type="Proteomes" id="UP000004671">
    <property type="component" value="Chromosome"/>
</dbReference>
<keyword evidence="2" id="KW-0201">Cytochrome c-type biogenesis</keyword>
<dbReference type="PaxDb" id="880073-Calab_2351"/>
<keyword evidence="3" id="KW-0472">Membrane</keyword>
<dbReference type="PANTHER" id="PTHR43653:SF1">
    <property type="entry name" value="CYTOCHROME C-TYPE BIOGENESIS PROTEIN CCMF"/>
    <property type="match status" value="1"/>
</dbReference>
<dbReference type="RefSeq" id="WP_006929155.1">
    <property type="nucleotide sequence ID" value="NZ_CM001402.1"/>
</dbReference>
<evidence type="ECO:0000259" key="4">
    <source>
        <dbReference type="Pfam" id="PF01578"/>
    </source>
</evidence>
<dbReference type="Pfam" id="PF16327">
    <property type="entry name" value="CcmF_C"/>
    <property type="match status" value="1"/>
</dbReference>
<feature type="transmembrane region" description="Helical" evidence="3">
    <location>
        <begin position="80"/>
        <end position="106"/>
    </location>
</feature>
<feature type="transmembrane region" description="Helical" evidence="3">
    <location>
        <begin position="37"/>
        <end position="60"/>
    </location>
</feature>
<keyword evidence="3" id="KW-0812">Transmembrane</keyword>
<gene>
    <name evidence="6" type="ORF">Cabys_1154</name>
    <name evidence="7" type="ORF">Calab_2351</name>
</gene>
<feature type="transmembrane region" description="Helical" evidence="3">
    <location>
        <begin position="427"/>
        <end position="445"/>
    </location>
</feature>
<feature type="transmembrane region" description="Helical" evidence="3">
    <location>
        <begin position="251"/>
        <end position="267"/>
    </location>
</feature>
<feature type="domain" description="Cytochrome c-type biogenesis protein CcmF C-terminal" evidence="5">
    <location>
        <begin position="320"/>
        <end position="530"/>
    </location>
</feature>
<dbReference type="GO" id="GO:0020037">
    <property type="term" value="F:heme binding"/>
    <property type="evidence" value="ECO:0007669"/>
    <property type="project" value="InterPro"/>
</dbReference>
<evidence type="ECO:0000256" key="1">
    <source>
        <dbReference type="ARBA" id="ARBA00009186"/>
    </source>
</evidence>
<dbReference type="InParanoid" id="H1XY34"/>
<feature type="transmembrane region" description="Helical" evidence="3">
    <location>
        <begin position="714"/>
        <end position="734"/>
    </location>
</feature>
<dbReference type="InterPro" id="IPR036259">
    <property type="entry name" value="MFS_trans_sf"/>
</dbReference>
<dbReference type="SUPFAM" id="SSF103473">
    <property type="entry name" value="MFS general substrate transporter"/>
    <property type="match status" value="1"/>
</dbReference>
<protein>
    <submittedName>
        <fullName evidence="7">Cytochrome c assembly protein</fullName>
    </submittedName>
    <submittedName>
        <fullName evidence="6">Cytochrome c-type biogenesis protein CcmF</fullName>
    </submittedName>
</protein>
<evidence type="ECO:0000256" key="2">
    <source>
        <dbReference type="ARBA" id="ARBA00022748"/>
    </source>
</evidence>
<dbReference type="GO" id="GO:0016020">
    <property type="term" value="C:membrane"/>
    <property type="evidence" value="ECO:0007669"/>
    <property type="project" value="InterPro"/>
</dbReference>
<feature type="transmembrane region" description="Helical" evidence="3">
    <location>
        <begin position="483"/>
        <end position="503"/>
    </location>
</feature>
<feature type="transmembrane region" description="Helical" evidence="3">
    <location>
        <begin position="451"/>
        <end position="471"/>
    </location>
</feature>
<accession>H1XY34</accession>
<dbReference type="InterPro" id="IPR003567">
    <property type="entry name" value="Cyt_c_biogenesis"/>
</dbReference>
<feature type="transmembrane region" description="Helical" evidence="3">
    <location>
        <begin position="393"/>
        <end position="415"/>
    </location>
</feature>
<dbReference type="eggNOG" id="COG1138">
    <property type="taxonomic scope" value="Bacteria"/>
</dbReference>
<dbReference type="PRINTS" id="PR01410">
    <property type="entry name" value="CCBIOGENESIS"/>
</dbReference>
<dbReference type="EMBL" id="CP018099">
    <property type="protein sequence ID" value="APF17903.1"/>
    <property type="molecule type" value="Genomic_DNA"/>
</dbReference>
<feature type="transmembrane region" description="Helical" evidence="3">
    <location>
        <begin position="180"/>
        <end position="198"/>
    </location>
</feature>
<evidence type="ECO:0000313" key="7">
    <source>
        <dbReference type="EMBL" id="EHO41961.1"/>
    </source>
</evidence>
<feature type="transmembrane region" description="Helical" evidence="3">
    <location>
        <begin position="6"/>
        <end position="25"/>
    </location>
</feature>
<sequence length="739" mass="83625" precursor="true">MITGIMATVLTFVALMLSVVAYYLYDRRREESLLTFARTAFYAAGVLIVFQTVLLLYGILAHHFEWSYVFSYSSRDLSLFYLISTFWAGQEGTLLLWLLFGVIYGLWILHLRKEDEPMVMSFFNLIMAFIAMILIKKNPFTYVWEINPINFAVGVIPPDGAGLNPLLQDPWMVIHPPVMFAGYSATMLPFSFALTALVKRNYDKWVKPAFPFVVFTAMTLGAGIILGGYWAYTTLGWGGYWAWDPVENSSLIPWLFSLALIHGLLIQKRQGGMKKINLLLSIMTFILVLWGSFLTRSGILTDFSVHSFGESEISSYLIGFVLLFMTIGLLIFLFRVNEVKYHPVHTDLATRESFMNLGILILVLMGIFTLVGTSWPLLSGLFKEKAESFAIEYYNYMAGPFAVLMAVLIAISPLLRWKSSSWDKLRTVAVHAVISIVLGIIFFFAGVKQIIPLLIMTLSVFMILINGQLVIKMLRKKNWGFGGYLVHTGLGLMMIGIITSSVYDHSVKTTFPKDMPKEVFGYEIVYQGRMPAANGKDHVVLMVDGKKTMGKFYWSDYSQAWMVGPSVENKWIRDLYISPIQIIPPEDTMTSGHTVTLIKGQKTDFHNFLLLFKAYDMNSHQMGADEMMLKAIVEIYDKNSGELVGEIRPGISIKGDDRQPLPATFVDNKSKVFLNGINVEQKSITIVVNEANETPEAGKEILAAEVTIKPFINILWLGTVIMLVGFLFSLYYRFNERRK</sequence>
<feature type="transmembrane region" description="Helical" evidence="3">
    <location>
        <begin position="276"/>
        <end position="293"/>
    </location>
</feature>
<dbReference type="FunCoup" id="H1XY34">
    <property type="interactions" value="107"/>
</dbReference>
<dbReference type="AlphaFoldDB" id="H1XY34"/>
<dbReference type="InterPro" id="IPR032523">
    <property type="entry name" value="CcmF_C"/>
</dbReference>
<dbReference type="HOGENOM" id="CLU_015041_3_0_0"/>
<dbReference type="PANTHER" id="PTHR43653">
    <property type="entry name" value="CYTOCHROME C ASSEMBLY PROTEIN-RELATED"/>
    <property type="match status" value="1"/>
</dbReference>